<feature type="region of interest" description="Disordered" evidence="1">
    <location>
        <begin position="235"/>
        <end position="306"/>
    </location>
</feature>
<accession>A0A9E8ZGN8</accession>
<keyword evidence="3" id="KW-0540">Nuclease</keyword>
<name>A0A9E8ZGN8_9CYAN</name>
<feature type="compositionally biased region" description="Basic and acidic residues" evidence="1">
    <location>
        <begin position="240"/>
        <end position="293"/>
    </location>
</feature>
<dbReference type="EMBL" id="CP113797">
    <property type="protein sequence ID" value="WAL62421.1"/>
    <property type="molecule type" value="Genomic_DNA"/>
</dbReference>
<gene>
    <name evidence="3" type="ORF">OXH18_10650</name>
</gene>
<evidence type="ECO:0000313" key="3">
    <source>
        <dbReference type="EMBL" id="WAL62421.1"/>
    </source>
</evidence>
<evidence type="ECO:0000313" key="4">
    <source>
        <dbReference type="Proteomes" id="UP001163152"/>
    </source>
</evidence>
<proteinExistence type="predicted"/>
<dbReference type="SUPFAM" id="SSF52980">
    <property type="entry name" value="Restriction endonuclease-like"/>
    <property type="match status" value="1"/>
</dbReference>
<dbReference type="GO" id="GO:0004519">
    <property type="term" value="F:endonuclease activity"/>
    <property type="evidence" value="ECO:0007669"/>
    <property type="project" value="UniProtKB-KW"/>
</dbReference>
<dbReference type="PANTHER" id="PTHR33352">
    <property type="entry name" value="SLR1095 PROTEIN"/>
    <property type="match status" value="1"/>
</dbReference>
<sequence length="306" mass="35169">MVRLDENPPVVGTEDIITELDISHLVIEDDTPLDNFQSELQQRLLVEPLCSSRVLTPPFLAAANVGLFYKLKGDPIVPDMLLSLGVQRAENFSERRHRSYFVWEFGKVPDVCIEIVSNQEGDELILCQKSQQRGKVASKKDIYAQIGVPYYVVFDPLRQIQGEAEMNGALLRVWSISPIGYTELTSPQGVTQIGEVVWLEGIGLGLTLWEGPFEEDISRLWLRWCDRNGRVIPTGAEGQAFERQRAEQEHQRAEQERQRAEQEHQRAEQERQRAEQEHQRAEQERQARERLEAYLRSQGINPDQLP</sequence>
<reference evidence="3" key="1">
    <citation type="submission" date="2022-12" db="EMBL/GenBank/DDBJ databases">
        <title>Polyphasic identification of a Novel Hot-Spring Cyanobacterium Ocullathermofonsia sinensis gen nov. sp. nov. and Genomic Insights on its Adaptations to the Thermal Habitat.</title>
        <authorList>
            <person name="Daroch M."/>
            <person name="Tang J."/>
            <person name="Jiang Y."/>
        </authorList>
    </citation>
    <scope>NUCLEOTIDE SEQUENCE</scope>
    <source>
        <strain evidence="3">PKUAC-SCTA174</strain>
    </source>
</reference>
<dbReference type="PANTHER" id="PTHR33352:SF3">
    <property type="entry name" value="SLR1612 PROTEIN"/>
    <property type="match status" value="1"/>
</dbReference>
<dbReference type="Proteomes" id="UP001163152">
    <property type="component" value="Chromosome"/>
</dbReference>
<dbReference type="AlphaFoldDB" id="A0A9E8ZGN8"/>
<keyword evidence="3" id="KW-0255">Endonuclease</keyword>
<organism evidence="3 4">
    <name type="scientific">Thermocoleostomius sinensis A174</name>
    <dbReference type="NCBI Taxonomy" id="2016057"/>
    <lineage>
        <taxon>Bacteria</taxon>
        <taxon>Bacillati</taxon>
        <taxon>Cyanobacteriota</taxon>
        <taxon>Cyanophyceae</taxon>
        <taxon>Oculatellales</taxon>
        <taxon>Oculatellaceae</taxon>
        <taxon>Thermocoleostomius</taxon>
    </lineage>
</organism>
<evidence type="ECO:0000256" key="1">
    <source>
        <dbReference type="SAM" id="MobiDB-lite"/>
    </source>
</evidence>
<protein>
    <submittedName>
        <fullName evidence="3">Uma2 family endonuclease</fullName>
    </submittedName>
</protein>
<dbReference type="Pfam" id="PF05685">
    <property type="entry name" value="Uma2"/>
    <property type="match status" value="1"/>
</dbReference>
<dbReference type="RefSeq" id="WP_268612761.1">
    <property type="nucleotide sequence ID" value="NZ_CP113797.1"/>
</dbReference>
<dbReference type="KEGG" id="tsin:OXH18_10650"/>
<feature type="domain" description="Putative restriction endonuclease" evidence="2">
    <location>
        <begin position="32"/>
        <end position="158"/>
    </location>
</feature>
<evidence type="ECO:0000259" key="2">
    <source>
        <dbReference type="Pfam" id="PF05685"/>
    </source>
</evidence>
<keyword evidence="4" id="KW-1185">Reference proteome</keyword>
<dbReference type="InterPro" id="IPR012296">
    <property type="entry name" value="Nuclease_put_TT1808"/>
</dbReference>
<dbReference type="CDD" id="cd06260">
    <property type="entry name" value="DUF820-like"/>
    <property type="match status" value="1"/>
</dbReference>
<dbReference type="Gene3D" id="3.90.1570.10">
    <property type="entry name" value="tt1808, chain A"/>
    <property type="match status" value="1"/>
</dbReference>
<keyword evidence="3" id="KW-0378">Hydrolase</keyword>
<dbReference type="InterPro" id="IPR011335">
    <property type="entry name" value="Restrct_endonuc-II-like"/>
</dbReference>
<dbReference type="InterPro" id="IPR008538">
    <property type="entry name" value="Uma2"/>
</dbReference>